<evidence type="ECO:0000256" key="1">
    <source>
        <dbReference type="SAM" id="MobiDB-lite"/>
    </source>
</evidence>
<dbReference type="Proteomes" id="UP000008694">
    <property type="component" value="Unassembled WGS sequence"/>
</dbReference>
<feature type="compositionally biased region" description="Polar residues" evidence="1">
    <location>
        <begin position="185"/>
        <end position="197"/>
    </location>
</feature>
<gene>
    <name evidence="2" type="ORF">ARALYDRAFT_674387</name>
</gene>
<feature type="region of interest" description="Disordered" evidence="1">
    <location>
        <begin position="233"/>
        <end position="253"/>
    </location>
</feature>
<name>D7L7K2_ARALL</name>
<evidence type="ECO:0000313" key="2">
    <source>
        <dbReference type="EMBL" id="EFH62310.1"/>
    </source>
</evidence>
<dbReference type="HOGENOM" id="CLU_1099806_0_0_1"/>
<sequence length="253" mass="28681">MNPTLQLPEGPGSQHIKKKEDSLHKHTALGSIPGSDRFAKYRYRFVPHKCIFSGHWIQFEKDIFKSEASLHTGSEALLNDILSEDNENGDYDPGTKEDGNCICGLENAGFSKGFSSRDLEPQNEGHAFVNSSIEEVLSRPRQWRAVDYTIDPDGETSKEEERLYVEDEVRSRKVGFKIAKQGISQQPHYSKASSENSGAIAINENKTEINQLQDSTNETASLSRQAFDKLKERYELNATSRRQRDKKRTTLKQ</sequence>
<feature type="compositionally biased region" description="Basic residues" evidence="1">
    <location>
        <begin position="241"/>
        <end position="253"/>
    </location>
</feature>
<reference evidence="3" key="1">
    <citation type="journal article" date="2011" name="Nat. Genet.">
        <title>The Arabidopsis lyrata genome sequence and the basis of rapid genome size change.</title>
        <authorList>
            <person name="Hu T.T."/>
            <person name="Pattyn P."/>
            <person name="Bakker E.G."/>
            <person name="Cao J."/>
            <person name="Cheng J.-F."/>
            <person name="Clark R.M."/>
            <person name="Fahlgren N."/>
            <person name="Fawcett J.A."/>
            <person name="Grimwood J."/>
            <person name="Gundlach H."/>
            <person name="Haberer G."/>
            <person name="Hollister J.D."/>
            <person name="Ossowski S."/>
            <person name="Ottilar R.P."/>
            <person name="Salamov A.A."/>
            <person name="Schneeberger K."/>
            <person name="Spannagl M."/>
            <person name="Wang X."/>
            <person name="Yang L."/>
            <person name="Nasrallah M.E."/>
            <person name="Bergelson J."/>
            <person name="Carrington J.C."/>
            <person name="Gaut B.S."/>
            <person name="Schmutz J."/>
            <person name="Mayer K.F.X."/>
            <person name="Van de Peer Y."/>
            <person name="Grigoriev I.V."/>
            <person name="Nordborg M."/>
            <person name="Weigel D."/>
            <person name="Guo Y.-L."/>
        </authorList>
    </citation>
    <scope>NUCLEOTIDE SEQUENCE [LARGE SCALE GENOMIC DNA]</scope>
    <source>
        <strain evidence="3">cv. MN47</strain>
    </source>
</reference>
<keyword evidence="3" id="KW-1185">Reference proteome</keyword>
<evidence type="ECO:0000313" key="3">
    <source>
        <dbReference type="Proteomes" id="UP000008694"/>
    </source>
</evidence>
<feature type="region of interest" description="Disordered" evidence="1">
    <location>
        <begin position="185"/>
        <end position="205"/>
    </location>
</feature>
<proteinExistence type="predicted"/>
<dbReference type="AlphaFoldDB" id="D7L7K2"/>
<protein>
    <submittedName>
        <fullName evidence="2">Predicted protein</fullName>
    </submittedName>
</protein>
<accession>D7L7K2</accession>
<organism evidence="3">
    <name type="scientific">Arabidopsis lyrata subsp. lyrata</name>
    <name type="common">Lyre-leaved rock-cress</name>
    <dbReference type="NCBI Taxonomy" id="81972"/>
    <lineage>
        <taxon>Eukaryota</taxon>
        <taxon>Viridiplantae</taxon>
        <taxon>Streptophyta</taxon>
        <taxon>Embryophyta</taxon>
        <taxon>Tracheophyta</taxon>
        <taxon>Spermatophyta</taxon>
        <taxon>Magnoliopsida</taxon>
        <taxon>eudicotyledons</taxon>
        <taxon>Gunneridae</taxon>
        <taxon>Pentapetalae</taxon>
        <taxon>rosids</taxon>
        <taxon>malvids</taxon>
        <taxon>Brassicales</taxon>
        <taxon>Brassicaceae</taxon>
        <taxon>Camelineae</taxon>
        <taxon>Arabidopsis</taxon>
    </lineage>
</organism>
<dbReference type="Gramene" id="Al_scaffold_0003_3584">
    <property type="protein sequence ID" value="Al_scaffold_0003_3584"/>
    <property type="gene ID" value="Al_scaffold_0003_3584"/>
</dbReference>
<dbReference type="EMBL" id="GL348715">
    <property type="protein sequence ID" value="EFH62310.1"/>
    <property type="molecule type" value="Genomic_DNA"/>
</dbReference>